<evidence type="ECO:0000313" key="3">
    <source>
        <dbReference type="EMBL" id="AEI47210.1"/>
    </source>
</evidence>
<keyword evidence="1" id="KW-0238">DNA-binding</keyword>
<accession>A0A7U3ZHD1</accession>
<reference evidence="3 4" key="2">
    <citation type="journal article" date="2012" name="Stand. Genomic Sci.">
        <title>Complete genome sequence of the aquatic bacterium Runella slithyformis type strain (LSU 4(T)).</title>
        <authorList>
            <person name="Copeland A."/>
            <person name="Zhang X."/>
            <person name="Misra M."/>
            <person name="Lapidus A."/>
            <person name="Nolan M."/>
            <person name="Lucas S."/>
            <person name="Deshpande S."/>
            <person name="Cheng J.F."/>
            <person name="Tapia R."/>
            <person name="Goodwin L.A."/>
            <person name="Pitluck S."/>
            <person name="Liolios K."/>
            <person name="Pagani I."/>
            <person name="Ivanova N."/>
            <person name="Mikhailova N."/>
            <person name="Pati A."/>
            <person name="Chen A."/>
            <person name="Palaniappan K."/>
            <person name="Land M."/>
            <person name="Hauser L."/>
            <person name="Pan C."/>
            <person name="Jeffries C.D."/>
            <person name="Detter J.C."/>
            <person name="Brambilla E.M."/>
            <person name="Rohde M."/>
            <person name="Djao O.D."/>
            <person name="Goker M."/>
            <person name="Sikorski J."/>
            <person name="Tindall B.J."/>
            <person name="Woyke T."/>
            <person name="Bristow J."/>
            <person name="Eisen J.A."/>
            <person name="Markowitz V."/>
            <person name="Hugenholtz P."/>
            <person name="Kyrpides N.C."/>
            <person name="Klenk H.P."/>
            <person name="Mavromatis K."/>
        </authorList>
    </citation>
    <scope>NUCLEOTIDE SEQUENCE [LARGE SCALE GENOMIC DNA]</scope>
    <source>
        <strain evidence="4">ATCC 29530 / DSM 19594 / LMG 11500 / NCIMB 11436 / LSU 4</strain>
    </source>
</reference>
<keyword evidence="4" id="KW-1185">Reference proteome</keyword>
<name>A0A7U3ZHD1_RUNSL</name>
<evidence type="ECO:0000256" key="1">
    <source>
        <dbReference type="ARBA" id="ARBA00023125"/>
    </source>
</evidence>
<dbReference type="PROSITE" id="PS50943">
    <property type="entry name" value="HTH_CROC1"/>
    <property type="match status" value="1"/>
</dbReference>
<dbReference type="InterPro" id="IPR001387">
    <property type="entry name" value="Cro/C1-type_HTH"/>
</dbReference>
<dbReference type="CDD" id="cd00093">
    <property type="entry name" value="HTH_XRE"/>
    <property type="match status" value="1"/>
</dbReference>
<dbReference type="InterPro" id="IPR050807">
    <property type="entry name" value="TransReg_Diox_bact_type"/>
</dbReference>
<sequence>MRAPKINPELSKYAGVLSEHDKRAKEFLEKVGLPPQILEAQAAKVKAAELCETLKQHRQRHHLTQTELADKVGMQKEFISRIENGKVDVQLSTFLKIIESLGLKVMVTE</sequence>
<dbReference type="Gene3D" id="1.10.260.40">
    <property type="entry name" value="lambda repressor-like DNA-binding domains"/>
    <property type="match status" value="1"/>
</dbReference>
<dbReference type="GO" id="GO:0003677">
    <property type="term" value="F:DNA binding"/>
    <property type="evidence" value="ECO:0007669"/>
    <property type="project" value="UniProtKB-KW"/>
</dbReference>
<dbReference type="Proteomes" id="UP000000493">
    <property type="component" value="Chromosome"/>
</dbReference>
<protein>
    <submittedName>
        <fullName evidence="3">Helix-turn-helix domain protein</fullName>
    </submittedName>
</protein>
<evidence type="ECO:0000313" key="4">
    <source>
        <dbReference type="Proteomes" id="UP000000493"/>
    </source>
</evidence>
<dbReference type="PANTHER" id="PTHR46797">
    <property type="entry name" value="HTH-TYPE TRANSCRIPTIONAL REGULATOR"/>
    <property type="match status" value="1"/>
</dbReference>
<dbReference type="SUPFAM" id="SSF47413">
    <property type="entry name" value="lambda repressor-like DNA-binding domains"/>
    <property type="match status" value="1"/>
</dbReference>
<reference evidence="4" key="1">
    <citation type="submission" date="2011-06" db="EMBL/GenBank/DDBJ databases">
        <title>The complete genome of chromosome of Runella slithyformis DSM 19594.</title>
        <authorList>
            <consortium name="US DOE Joint Genome Institute (JGI-PGF)"/>
            <person name="Lucas S."/>
            <person name="Han J."/>
            <person name="Lapidus A."/>
            <person name="Bruce D."/>
            <person name="Goodwin L."/>
            <person name="Pitluck S."/>
            <person name="Peters L."/>
            <person name="Kyrpides N."/>
            <person name="Mavromatis K."/>
            <person name="Ivanova N."/>
            <person name="Ovchinnikova G."/>
            <person name="Zhang X."/>
            <person name="Misra M."/>
            <person name="Detter J.C."/>
            <person name="Tapia R."/>
            <person name="Han C."/>
            <person name="Land M."/>
            <person name="Hauser L."/>
            <person name="Markowitz V."/>
            <person name="Cheng J.-F."/>
            <person name="Hugenholtz P."/>
            <person name="Woyke T."/>
            <person name="Wu D."/>
            <person name="Tindall B."/>
            <person name="Faehrich R."/>
            <person name="Brambilla E."/>
            <person name="Klenk H.-P."/>
            <person name="Eisen J.A."/>
        </authorList>
    </citation>
    <scope>NUCLEOTIDE SEQUENCE [LARGE SCALE GENOMIC DNA]</scope>
    <source>
        <strain evidence="4">ATCC 29530 / DSM 19594 / LMG 11500 / NCIMB 11436 / LSU 4</strain>
    </source>
</reference>
<dbReference type="RefSeq" id="WP_013926532.1">
    <property type="nucleotide sequence ID" value="NC_015703.1"/>
</dbReference>
<dbReference type="InterPro" id="IPR010982">
    <property type="entry name" value="Lambda_DNA-bd_dom_sf"/>
</dbReference>
<dbReference type="GO" id="GO:0005829">
    <property type="term" value="C:cytosol"/>
    <property type="evidence" value="ECO:0007669"/>
    <property type="project" value="TreeGrafter"/>
</dbReference>
<dbReference type="Pfam" id="PF01381">
    <property type="entry name" value="HTH_3"/>
    <property type="match status" value="1"/>
</dbReference>
<organism evidence="3 4">
    <name type="scientific">Runella slithyformis (strain ATCC 29530 / DSM 19594 / LMG 11500 / NCIMB 11436 / LSU 4)</name>
    <dbReference type="NCBI Taxonomy" id="761193"/>
    <lineage>
        <taxon>Bacteria</taxon>
        <taxon>Pseudomonadati</taxon>
        <taxon>Bacteroidota</taxon>
        <taxon>Cytophagia</taxon>
        <taxon>Cytophagales</taxon>
        <taxon>Spirosomataceae</taxon>
        <taxon>Runella</taxon>
    </lineage>
</organism>
<dbReference type="GO" id="GO:0003700">
    <property type="term" value="F:DNA-binding transcription factor activity"/>
    <property type="evidence" value="ECO:0007669"/>
    <property type="project" value="TreeGrafter"/>
</dbReference>
<proteinExistence type="predicted"/>
<dbReference type="AlphaFoldDB" id="A0A7U3ZHD1"/>
<gene>
    <name evidence="3" type="ordered locus">Runsl_0770</name>
</gene>
<dbReference type="EMBL" id="CP002859">
    <property type="protein sequence ID" value="AEI47210.1"/>
    <property type="molecule type" value="Genomic_DNA"/>
</dbReference>
<dbReference type="PANTHER" id="PTHR46797:SF1">
    <property type="entry name" value="METHYLPHOSPHONATE SYNTHASE"/>
    <property type="match status" value="1"/>
</dbReference>
<dbReference type="KEGG" id="rsi:Runsl_0770"/>
<dbReference type="SMART" id="SM00530">
    <property type="entry name" value="HTH_XRE"/>
    <property type="match status" value="1"/>
</dbReference>
<evidence type="ECO:0000259" key="2">
    <source>
        <dbReference type="PROSITE" id="PS50943"/>
    </source>
</evidence>
<feature type="domain" description="HTH cro/C1-type" evidence="2">
    <location>
        <begin position="54"/>
        <end position="107"/>
    </location>
</feature>